<gene>
    <name evidence="11" type="ORF">CGI_10001793</name>
</gene>
<protein>
    <recommendedName>
        <fullName evidence="10">3-hydroxyanthranilate 3,4-dioxygenase</fullName>
        <ecNumber evidence="10">1.13.11.6</ecNumber>
    </recommendedName>
    <alternativeName>
        <fullName evidence="10">3-hydroxyanthranilate oxygenase</fullName>
        <shortName evidence="10">3-HAO</shortName>
    </alternativeName>
    <alternativeName>
        <fullName evidence="10">3-hydroxyanthranilic acid dioxygenase</fullName>
        <shortName evidence="10">HAD</shortName>
    </alternativeName>
</protein>
<dbReference type="OrthoDB" id="204928at2759"/>
<dbReference type="GO" id="GO:0005737">
    <property type="term" value="C:cytoplasm"/>
    <property type="evidence" value="ECO:0007669"/>
    <property type="project" value="UniProtKB-SubCell"/>
</dbReference>
<comment type="similarity">
    <text evidence="10">Belongs to the 3-HAO family.</text>
</comment>
<feature type="binding site" evidence="10">
    <location>
        <position position="97"/>
    </location>
    <ligand>
        <name>Fe cation</name>
        <dbReference type="ChEBI" id="CHEBI:24875"/>
        <note>catalytic</note>
    </ligand>
</feature>
<keyword evidence="8 10" id="KW-0408">Iron</keyword>
<keyword evidence="5 10" id="KW-0479">Metal-binding</keyword>
<comment type="caution">
    <text evidence="10">Lacks conserved residue(s) required for the propagation of feature annotation.</text>
</comment>
<dbReference type="GO" id="GO:0043420">
    <property type="term" value="P:anthranilate metabolic process"/>
    <property type="evidence" value="ECO:0007669"/>
    <property type="project" value="UniProtKB-UniRule"/>
</dbReference>
<dbReference type="GO" id="GO:0019805">
    <property type="term" value="P:quinolinate biosynthetic process"/>
    <property type="evidence" value="ECO:0007669"/>
    <property type="project" value="UniProtKB-UniRule"/>
</dbReference>
<evidence type="ECO:0000256" key="7">
    <source>
        <dbReference type="ARBA" id="ARBA00023002"/>
    </source>
</evidence>
<dbReference type="EC" id="1.13.11.6" evidence="10"/>
<dbReference type="UniPathway" id="UPA00253">
    <property type="reaction ID" value="UER00330"/>
</dbReference>
<dbReference type="GO" id="GO:0000334">
    <property type="term" value="F:3-hydroxyanthranilate 3,4-dioxygenase activity"/>
    <property type="evidence" value="ECO:0007669"/>
    <property type="project" value="UniProtKB-UniRule"/>
</dbReference>
<keyword evidence="3 10" id="KW-0963">Cytoplasm</keyword>
<dbReference type="Pfam" id="PF06052">
    <property type="entry name" value="3-HAO"/>
    <property type="match status" value="1"/>
</dbReference>
<dbReference type="InParanoid" id="K1PFM8"/>
<dbReference type="Gene3D" id="2.60.120.10">
    <property type="entry name" value="Jelly Rolls"/>
    <property type="match status" value="1"/>
</dbReference>
<dbReference type="SUPFAM" id="SSF51182">
    <property type="entry name" value="RmlC-like cupins"/>
    <property type="match status" value="2"/>
</dbReference>
<evidence type="ECO:0000256" key="3">
    <source>
        <dbReference type="ARBA" id="ARBA00022490"/>
    </source>
</evidence>
<dbReference type="PANTHER" id="PTHR15497">
    <property type="entry name" value="3-HYDROXYANTHRANILATE 3,4-DIOXYGENASE"/>
    <property type="match status" value="1"/>
</dbReference>
<feature type="binding site" evidence="10">
    <location>
        <position position="49"/>
    </location>
    <ligand>
        <name>O2</name>
        <dbReference type="ChEBI" id="CHEBI:15379"/>
    </ligand>
</feature>
<comment type="subcellular location">
    <subcellularLocation>
        <location evidence="10">Cytoplasm</location>
    </subcellularLocation>
</comment>
<feature type="region of interest" description="Domain A (catalytic)" evidence="10">
    <location>
        <begin position="1"/>
        <end position="171"/>
    </location>
</feature>
<dbReference type="CDD" id="cd06123">
    <property type="entry name" value="cupin_HAO"/>
    <property type="match status" value="1"/>
</dbReference>
<keyword evidence="4 10" id="KW-0662">Pyridine nucleotide biosynthesis</keyword>
<dbReference type="GO" id="GO:0008198">
    <property type="term" value="F:ferrous iron binding"/>
    <property type="evidence" value="ECO:0007669"/>
    <property type="project" value="UniProtKB-UniRule"/>
</dbReference>
<dbReference type="GO" id="GO:0034354">
    <property type="term" value="P:'de novo' NAD+ biosynthetic process from L-tryptophan"/>
    <property type="evidence" value="ECO:0007669"/>
    <property type="project" value="UniProtKB-UniRule"/>
</dbReference>
<evidence type="ECO:0000256" key="10">
    <source>
        <dbReference type="HAMAP-Rule" id="MF_03019"/>
    </source>
</evidence>
<reference evidence="11" key="1">
    <citation type="journal article" date="2012" name="Nature">
        <title>The oyster genome reveals stress adaptation and complexity of shell formation.</title>
        <authorList>
            <person name="Zhang G."/>
            <person name="Fang X."/>
            <person name="Guo X."/>
            <person name="Li L."/>
            <person name="Luo R."/>
            <person name="Xu F."/>
            <person name="Yang P."/>
            <person name="Zhang L."/>
            <person name="Wang X."/>
            <person name="Qi H."/>
            <person name="Xiong Z."/>
            <person name="Que H."/>
            <person name="Xie Y."/>
            <person name="Holland P.W."/>
            <person name="Paps J."/>
            <person name="Zhu Y."/>
            <person name="Wu F."/>
            <person name="Chen Y."/>
            <person name="Wang J."/>
            <person name="Peng C."/>
            <person name="Meng J."/>
            <person name="Yang L."/>
            <person name="Liu J."/>
            <person name="Wen B."/>
            <person name="Zhang N."/>
            <person name="Huang Z."/>
            <person name="Zhu Q."/>
            <person name="Feng Y."/>
            <person name="Mount A."/>
            <person name="Hedgecock D."/>
            <person name="Xu Z."/>
            <person name="Liu Y."/>
            <person name="Domazet-Loso T."/>
            <person name="Du Y."/>
            <person name="Sun X."/>
            <person name="Zhang S."/>
            <person name="Liu B."/>
            <person name="Cheng P."/>
            <person name="Jiang X."/>
            <person name="Li J."/>
            <person name="Fan D."/>
            <person name="Wang W."/>
            <person name="Fu W."/>
            <person name="Wang T."/>
            <person name="Wang B."/>
            <person name="Zhang J."/>
            <person name="Peng Z."/>
            <person name="Li Y."/>
            <person name="Li N."/>
            <person name="Wang J."/>
            <person name="Chen M."/>
            <person name="He Y."/>
            <person name="Tan F."/>
            <person name="Song X."/>
            <person name="Zheng Q."/>
            <person name="Huang R."/>
            <person name="Yang H."/>
            <person name="Du X."/>
            <person name="Chen L."/>
            <person name="Yang M."/>
            <person name="Gaffney P.M."/>
            <person name="Wang S."/>
            <person name="Luo L."/>
            <person name="She Z."/>
            <person name="Ming Y."/>
            <person name="Huang W."/>
            <person name="Zhang S."/>
            <person name="Huang B."/>
            <person name="Zhang Y."/>
            <person name="Qu T."/>
            <person name="Ni P."/>
            <person name="Miao G."/>
            <person name="Wang J."/>
            <person name="Wang Q."/>
            <person name="Steinberg C.E."/>
            <person name="Wang H."/>
            <person name="Li N."/>
            <person name="Qian L."/>
            <person name="Zhang G."/>
            <person name="Li Y."/>
            <person name="Yang H."/>
            <person name="Liu X."/>
            <person name="Wang J."/>
            <person name="Yin Y."/>
            <person name="Wang J."/>
        </authorList>
    </citation>
    <scope>NUCLEOTIDE SEQUENCE [LARGE SCALE GENOMIC DNA]</scope>
    <source>
        <strain evidence="11">05x7-T-G4-1.051#20</strain>
    </source>
</reference>
<dbReference type="AlphaFoldDB" id="K1PFM8"/>
<dbReference type="EMBL" id="JH818805">
    <property type="protein sequence ID" value="EKC22667.1"/>
    <property type="molecule type" value="Genomic_DNA"/>
</dbReference>
<comment type="function">
    <text evidence="2 10">Catalyzes the oxidative ring opening of 3-hydroxyanthranilate to 2-amino-3-carboxymuconate semialdehyde, which spontaneously cyclizes to quinolinate.</text>
</comment>
<feature type="binding site" evidence="10">
    <location>
        <position position="101"/>
    </location>
    <ligand>
        <name>substrate</name>
    </ligand>
</feature>
<dbReference type="InterPro" id="IPR011051">
    <property type="entry name" value="RmlC_Cupin_sf"/>
</dbReference>
<evidence type="ECO:0000256" key="8">
    <source>
        <dbReference type="ARBA" id="ARBA00023004"/>
    </source>
</evidence>
<dbReference type="InterPro" id="IPR010329">
    <property type="entry name" value="3hydroanth_dOase"/>
</dbReference>
<evidence type="ECO:0000256" key="4">
    <source>
        <dbReference type="ARBA" id="ARBA00022642"/>
    </source>
</evidence>
<name>K1PFM8_MAGGI</name>
<accession>K1PFM8</accession>
<comment type="cofactor">
    <cofactor evidence="1 10">
        <name>Fe(2+)</name>
        <dbReference type="ChEBI" id="CHEBI:29033"/>
    </cofactor>
</comment>
<dbReference type="FunFam" id="2.60.120.10:FF:000077">
    <property type="entry name" value="3-hydroxyanthranilate 3,4-dioxygenase"/>
    <property type="match status" value="1"/>
</dbReference>
<evidence type="ECO:0000256" key="1">
    <source>
        <dbReference type="ARBA" id="ARBA00001954"/>
    </source>
</evidence>
<feature type="binding site" evidence="10">
    <location>
        <position position="59"/>
    </location>
    <ligand>
        <name>substrate</name>
    </ligand>
</feature>
<keyword evidence="7 10" id="KW-0560">Oxidoreductase</keyword>
<dbReference type="HOGENOM" id="CLU_064845_0_0_1"/>
<evidence type="ECO:0000256" key="5">
    <source>
        <dbReference type="ARBA" id="ARBA00022723"/>
    </source>
</evidence>
<organism evidence="11">
    <name type="scientific">Magallana gigas</name>
    <name type="common">Pacific oyster</name>
    <name type="synonym">Crassostrea gigas</name>
    <dbReference type="NCBI Taxonomy" id="29159"/>
    <lineage>
        <taxon>Eukaryota</taxon>
        <taxon>Metazoa</taxon>
        <taxon>Spiralia</taxon>
        <taxon>Lophotrochozoa</taxon>
        <taxon>Mollusca</taxon>
        <taxon>Bivalvia</taxon>
        <taxon>Autobranchia</taxon>
        <taxon>Pteriomorphia</taxon>
        <taxon>Ostreida</taxon>
        <taxon>Ostreoidea</taxon>
        <taxon>Ostreidae</taxon>
        <taxon>Magallana</taxon>
    </lineage>
</organism>
<sequence length="300" mass="34133">MADVSKPVVYNREKWLEENQKFFLPPVCNKMMHNDGQVKSFFVGGPNQRKDYHIEEGEELFYMLKGDMCLKVVEQGKHRDVPIKQGEIFLLPARIAHSPQRQADTVGLVIERERAENEMDGLRYYTEENGEKTLNSLYEEWFHCEDLGTQLGPIIKRFFASEQCKTGKPVPGTIPENPPIVLDSKKSLQDPFNLHTFIDSKRQDLEEKGRVNFFGDNSQFQVDLYGKGSNLGQVEGAETFIWQIEGTSAVTVEGQEYKLGPADIMLVRAGQKYEATRPSGSIALICYQDATRKAKLFPSN</sequence>
<evidence type="ECO:0000256" key="6">
    <source>
        <dbReference type="ARBA" id="ARBA00022964"/>
    </source>
</evidence>
<proteinExistence type="inferred from homology"/>
<feature type="binding site" evidence="10">
    <location>
        <position position="53"/>
    </location>
    <ligand>
        <name>Fe cation</name>
        <dbReference type="ChEBI" id="CHEBI:24875"/>
        <note>catalytic</note>
    </ligand>
</feature>
<feature type="binding site" evidence="10">
    <location>
        <position position="59"/>
    </location>
    <ligand>
        <name>Fe cation</name>
        <dbReference type="ChEBI" id="CHEBI:24875"/>
        <note>catalytic</note>
    </ligand>
</feature>
<keyword evidence="6 10" id="KW-0223">Dioxygenase</keyword>
<dbReference type="HAMAP" id="MF_00825">
    <property type="entry name" value="3_HAO"/>
    <property type="match status" value="1"/>
</dbReference>
<evidence type="ECO:0000313" key="11">
    <source>
        <dbReference type="EMBL" id="EKC22667.1"/>
    </source>
</evidence>
<evidence type="ECO:0000256" key="9">
    <source>
        <dbReference type="ARBA" id="ARBA00052793"/>
    </source>
</evidence>
<feature type="region of interest" description="Domain B" evidence="10">
    <location>
        <begin position="171"/>
        <end position="300"/>
    </location>
</feature>
<dbReference type="PANTHER" id="PTHR15497:SF1">
    <property type="entry name" value="3-HYDROXYANTHRANILATE 3,4-DIOXYGENASE"/>
    <property type="match status" value="1"/>
</dbReference>
<dbReference type="NCBIfam" id="TIGR03037">
    <property type="entry name" value="anthran_nbaC"/>
    <property type="match status" value="1"/>
</dbReference>
<feature type="binding site" evidence="10">
    <location>
        <position position="111"/>
    </location>
    <ligand>
        <name>substrate</name>
    </ligand>
</feature>
<evidence type="ECO:0000256" key="2">
    <source>
        <dbReference type="ARBA" id="ARBA00002752"/>
    </source>
</evidence>
<dbReference type="InterPro" id="IPR014710">
    <property type="entry name" value="RmlC-like_jellyroll"/>
</dbReference>
<dbReference type="GO" id="GO:0006569">
    <property type="term" value="P:L-tryptophan catabolic process"/>
    <property type="evidence" value="ECO:0007669"/>
    <property type="project" value="UniProtKB-UniRule"/>
</dbReference>
<comment type="pathway">
    <text evidence="10">Cofactor biosynthesis; NAD(+) biosynthesis; quinolinate from L-kynurenine: step 3/3.</text>
</comment>
<comment type="catalytic activity">
    <reaction evidence="9 10">
        <text>3-hydroxyanthranilate + O2 = (2Z,4Z)-2-amino-3-carboxymuconate 6-semialdehyde</text>
        <dbReference type="Rhea" id="RHEA:17953"/>
        <dbReference type="ChEBI" id="CHEBI:15379"/>
        <dbReference type="ChEBI" id="CHEBI:36559"/>
        <dbReference type="ChEBI" id="CHEBI:77612"/>
        <dbReference type="EC" id="1.13.11.6"/>
    </reaction>
</comment>